<proteinExistence type="inferred from homology"/>
<dbReference type="PANTHER" id="PTHR48044">
    <property type="entry name" value="GLYCOSYLTRANSFERASE"/>
    <property type="match status" value="1"/>
</dbReference>
<comment type="caution">
    <text evidence="8">The sequence shown here is derived from an EMBL/GenBank/DDBJ whole genome shotgun (WGS) entry which is preliminary data.</text>
</comment>
<name>A0A834L5D0_RHOSS</name>
<evidence type="ECO:0000256" key="6">
    <source>
        <dbReference type="RuleBase" id="RU362057"/>
    </source>
</evidence>
<evidence type="ECO:0000256" key="3">
    <source>
        <dbReference type="ARBA" id="ARBA00022679"/>
    </source>
</evidence>
<gene>
    <name evidence="8" type="ORF">RHSIM_RhsimUnG0061400</name>
</gene>
<evidence type="ECO:0000259" key="7">
    <source>
        <dbReference type="Pfam" id="PF26168"/>
    </source>
</evidence>
<comment type="similarity">
    <text evidence="1 5">Belongs to the UDP-glycosyltransferase family.</text>
</comment>
<dbReference type="PANTHER" id="PTHR48044:SF29">
    <property type="entry name" value="GLYCOSYLTRANSFERASE"/>
    <property type="match status" value="1"/>
</dbReference>
<keyword evidence="2 5" id="KW-0328">Glycosyltransferase</keyword>
<keyword evidence="4" id="KW-0284">Flavonoid biosynthesis</keyword>
<evidence type="ECO:0000313" key="9">
    <source>
        <dbReference type="Proteomes" id="UP000626092"/>
    </source>
</evidence>
<dbReference type="Pfam" id="PF26168">
    <property type="entry name" value="Glyco_transf_N"/>
    <property type="match status" value="1"/>
</dbReference>
<feature type="domain" description="Glycosyltransferase N-terminal" evidence="7">
    <location>
        <begin position="10"/>
        <end position="237"/>
    </location>
</feature>
<dbReference type="Gene3D" id="3.40.50.2000">
    <property type="entry name" value="Glycogen Phosphorylase B"/>
    <property type="match status" value="2"/>
</dbReference>
<sequence>MDSKESCTKVLMLPWLAHGHITPFLELAKKLSTKNFHIYLCSTPIILTSIHNRITETQSLSIELVPLHLPPTSPELPPHRHTTNGLPPHLIPALKRAFDSASPRFSEVVQTLSPDLVIYDFLQPWAATIASECKIPAVLYFIAGAALVSLGLHLHSRPGVELPFPEYRHILKGFPKAQAPEEEARTNDGTDDKTRLLESLEKSCKMILFNTFREFEGKYLDYLSILTKKTGVPVGPLVQEIDEKNNDSEIMQWLGTKDELSTVFVSFGSESFPSKEERDEIAHGLEISGVNFIWIVRFPAPPGESTIEVEEALPVGFLERIGERGMIVEGWAPQAQILAHPSTGGFVSHCGWNSILESLKLGVPIVAVPVHHDQPINAKVVEAVGFGVEVKRDENKRLDRENIAQVIKKVVVDEEGVDVRSKAREFSEIIRKKGDEEINGLVKELAQLSTKGK</sequence>
<keyword evidence="9" id="KW-1185">Reference proteome</keyword>
<dbReference type="InterPro" id="IPR035595">
    <property type="entry name" value="UDP_glycos_trans_CS"/>
</dbReference>
<dbReference type="AlphaFoldDB" id="A0A834L5D0"/>
<evidence type="ECO:0000256" key="4">
    <source>
        <dbReference type="ARBA" id="ARBA00023241"/>
    </source>
</evidence>
<dbReference type="Proteomes" id="UP000626092">
    <property type="component" value="Unassembled WGS sequence"/>
</dbReference>
<dbReference type="Pfam" id="PF00201">
    <property type="entry name" value="UDPGT"/>
    <property type="match status" value="1"/>
</dbReference>
<evidence type="ECO:0000256" key="1">
    <source>
        <dbReference type="ARBA" id="ARBA00009995"/>
    </source>
</evidence>
<protein>
    <recommendedName>
        <fullName evidence="6">Glycosyltransferase</fullName>
        <ecNumber evidence="6">2.4.1.-</ecNumber>
    </recommendedName>
</protein>
<accession>A0A834L5D0</accession>
<dbReference type="EMBL" id="WJXA01000162">
    <property type="protein sequence ID" value="KAF7115197.1"/>
    <property type="molecule type" value="Genomic_DNA"/>
</dbReference>
<dbReference type="FunFam" id="3.40.50.2000:FF:000060">
    <property type="entry name" value="Glycosyltransferase"/>
    <property type="match status" value="1"/>
</dbReference>
<evidence type="ECO:0000313" key="8">
    <source>
        <dbReference type="EMBL" id="KAF7115197.1"/>
    </source>
</evidence>
<evidence type="ECO:0000256" key="2">
    <source>
        <dbReference type="ARBA" id="ARBA00022676"/>
    </source>
</evidence>
<dbReference type="EC" id="2.4.1.-" evidence="6"/>
<reference evidence="8" key="1">
    <citation type="submission" date="2019-11" db="EMBL/GenBank/DDBJ databases">
        <authorList>
            <person name="Liu Y."/>
            <person name="Hou J."/>
            <person name="Li T.-Q."/>
            <person name="Guan C.-H."/>
            <person name="Wu X."/>
            <person name="Wu H.-Z."/>
            <person name="Ling F."/>
            <person name="Zhang R."/>
            <person name="Shi X.-G."/>
            <person name="Ren J.-P."/>
            <person name="Chen E.-F."/>
            <person name="Sun J.-M."/>
        </authorList>
    </citation>
    <scope>NUCLEOTIDE SEQUENCE</scope>
    <source>
        <strain evidence="8">Adult_tree_wgs_1</strain>
        <tissue evidence="8">Leaves</tissue>
    </source>
</reference>
<keyword evidence="3 5" id="KW-0808">Transferase</keyword>
<dbReference type="CDD" id="cd03784">
    <property type="entry name" value="GT1_Gtf-like"/>
    <property type="match status" value="1"/>
</dbReference>
<dbReference type="GO" id="GO:0016138">
    <property type="term" value="P:glycoside biosynthetic process"/>
    <property type="evidence" value="ECO:0007669"/>
    <property type="project" value="UniProtKB-ARBA"/>
</dbReference>
<dbReference type="InterPro" id="IPR002213">
    <property type="entry name" value="UDP_glucos_trans"/>
</dbReference>
<organism evidence="8 9">
    <name type="scientific">Rhododendron simsii</name>
    <name type="common">Sims's rhododendron</name>
    <dbReference type="NCBI Taxonomy" id="118357"/>
    <lineage>
        <taxon>Eukaryota</taxon>
        <taxon>Viridiplantae</taxon>
        <taxon>Streptophyta</taxon>
        <taxon>Embryophyta</taxon>
        <taxon>Tracheophyta</taxon>
        <taxon>Spermatophyta</taxon>
        <taxon>Magnoliopsida</taxon>
        <taxon>eudicotyledons</taxon>
        <taxon>Gunneridae</taxon>
        <taxon>Pentapetalae</taxon>
        <taxon>asterids</taxon>
        <taxon>Ericales</taxon>
        <taxon>Ericaceae</taxon>
        <taxon>Ericoideae</taxon>
        <taxon>Rhodoreae</taxon>
        <taxon>Rhododendron</taxon>
    </lineage>
</organism>
<dbReference type="OrthoDB" id="5835829at2759"/>
<dbReference type="PROSITE" id="PS00375">
    <property type="entry name" value="UDPGT"/>
    <property type="match status" value="1"/>
</dbReference>
<dbReference type="GO" id="GO:0008194">
    <property type="term" value="F:UDP-glycosyltransferase activity"/>
    <property type="evidence" value="ECO:0007669"/>
    <property type="project" value="InterPro"/>
</dbReference>
<dbReference type="InterPro" id="IPR058980">
    <property type="entry name" value="Glyco_transf_N"/>
</dbReference>
<dbReference type="SUPFAM" id="SSF53756">
    <property type="entry name" value="UDP-Glycosyltransferase/glycogen phosphorylase"/>
    <property type="match status" value="1"/>
</dbReference>
<dbReference type="GO" id="GO:0009813">
    <property type="term" value="P:flavonoid biosynthetic process"/>
    <property type="evidence" value="ECO:0007669"/>
    <property type="project" value="UniProtKB-KW"/>
</dbReference>
<evidence type="ECO:0000256" key="5">
    <source>
        <dbReference type="RuleBase" id="RU003718"/>
    </source>
</evidence>